<comment type="caution">
    <text evidence="2">The sequence shown here is derived from an EMBL/GenBank/DDBJ whole genome shotgun (WGS) entry which is preliminary data.</text>
</comment>
<keyword evidence="1" id="KW-1133">Transmembrane helix</keyword>
<feature type="transmembrane region" description="Helical" evidence="1">
    <location>
        <begin position="12"/>
        <end position="31"/>
    </location>
</feature>
<keyword evidence="3" id="KW-1185">Reference proteome</keyword>
<dbReference type="Proteomes" id="UP000035955">
    <property type="component" value="Unassembled WGS sequence"/>
</dbReference>
<reference evidence="2 3" key="1">
    <citation type="submission" date="2015-03" db="EMBL/GenBank/DDBJ databases">
        <title>Genome sequencing of Methylobacterium variabile DSM 16961.</title>
        <authorList>
            <person name="Chaudhry V."/>
            <person name="Patil P.B."/>
        </authorList>
    </citation>
    <scope>NUCLEOTIDE SEQUENCE [LARGE SCALE GENOMIC DNA]</scope>
    <source>
        <strain evidence="2 3">DSM 16961</strain>
    </source>
</reference>
<keyword evidence="1" id="KW-0472">Membrane</keyword>
<feature type="transmembrane region" description="Helical" evidence="1">
    <location>
        <begin position="37"/>
        <end position="55"/>
    </location>
</feature>
<evidence type="ECO:0000256" key="1">
    <source>
        <dbReference type="SAM" id="Phobius"/>
    </source>
</evidence>
<evidence type="ECO:0000313" key="2">
    <source>
        <dbReference type="EMBL" id="KMO42219.1"/>
    </source>
</evidence>
<dbReference type="PATRIC" id="fig|298794.3.peg.3422"/>
<name>A0A0J6T8H6_9HYPH</name>
<keyword evidence="1" id="KW-0812">Transmembrane</keyword>
<accession>A0A0J6T8H6</accession>
<gene>
    <name evidence="2" type="ORF">VQ02_03710</name>
</gene>
<proteinExistence type="predicted"/>
<evidence type="ECO:0000313" key="3">
    <source>
        <dbReference type="Proteomes" id="UP000035955"/>
    </source>
</evidence>
<dbReference type="EMBL" id="LABY01000022">
    <property type="protein sequence ID" value="KMO42219.1"/>
    <property type="molecule type" value="Genomic_DNA"/>
</dbReference>
<protein>
    <submittedName>
        <fullName evidence="2">Uncharacterized protein</fullName>
    </submittedName>
</protein>
<dbReference type="OrthoDB" id="9888139at2"/>
<organism evidence="2 3">
    <name type="scientific">Methylobacterium variabile</name>
    <dbReference type="NCBI Taxonomy" id="298794"/>
    <lineage>
        <taxon>Bacteria</taxon>
        <taxon>Pseudomonadati</taxon>
        <taxon>Pseudomonadota</taxon>
        <taxon>Alphaproteobacteria</taxon>
        <taxon>Hyphomicrobiales</taxon>
        <taxon>Methylobacteriaceae</taxon>
        <taxon>Methylobacterium</taxon>
    </lineage>
</organism>
<sequence>MSEAVKGLRRFGPDGLVFALAILGTFGALAVGAPPAWTVAAGCGFCLLWLLRNAVDAYIALRTKKAELEIEARRGGKRVIERAKKST</sequence>
<dbReference type="AlphaFoldDB" id="A0A0J6T8H6"/>